<comment type="caution">
    <text evidence="9">Lacks conserved residue(s) required for the propagation of feature annotation.</text>
</comment>
<name>A0A5R1YLF3_SALIN</name>
<dbReference type="GO" id="GO:0009636">
    <property type="term" value="P:response to toxic substance"/>
    <property type="evidence" value="ECO:0007669"/>
    <property type="project" value="UniProtKB-ARBA"/>
</dbReference>
<dbReference type="NCBIfam" id="NF000282">
    <property type="entry name" value="RND_permease_1"/>
    <property type="match status" value="1"/>
</dbReference>
<comment type="similarity">
    <text evidence="2 9">Belongs to the resistance-nodulation-cell division (RND) (TC 2.A.6) family.</text>
</comment>
<reference evidence="10 11" key="1">
    <citation type="submission" date="2018-03" db="EMBL/GenBank/DDBJ databases">
        <title>Non-Typhoidal Salmonella genome sequencing and assembly.</title>
        <authorList>
            <person name="Matchawe C."/>
        </authorList>
    </citation>
    <scope>NUCLEOTIDE SEQUENCE [LARGE SCALE GENOMIC DNA]</scope>
    <source>
        <strain evidence="10 11">88sa</strain>
    </source>
</reference>
<dbReference type="Gene3D" id="1.20.1640.10">
    <property type="entry name" value="Multidrug efflux transporter AcrB transmembrane domain"/>
    <property type="match status" value="2"/>
</dbReference>
<feature type="transmembrane region" description="Helical" evidence="9">
    <location>
        <begin position="874"/>
        <end position="891"/>
    </location>
</feature>
<gene>
    <name evidence="10" type="ORF">C9E96_06700</name>
</gene>
<dbReference type="FunFam" id="1.20.1640.10:FF:000002">
    <property type="entry name" value="Efflux pump membrane transporter"/>
    <property type="match status" value="1"/>
</dbReference>
<evidence type="ECO:0000256" key="3">
    <source>
        <dbReference type="ARBA" id="ARBA00022448"/>
    </source>
</evidence>
<dbReference type="Pfam" id="PF00873">
    <property type="entry name" value="ACR_tran"/>
    <property type="match status" value="1"/>
</dbReference>
<feature type="transmembrane region" description="Helical" evidence="9">
    <location>
        <begin position="366"/>
        <end position="390"/>
    </location>
</feature>
<feature type="transmembrane region" description="Helical" evidence="9">
    <location>
        <begin position="437"/>
        <end position="458"/>
    </location>
</feature>
<evidence type="ECO:0000256" key="8">
    <source>
        <dbReference type="ARBA" id="ARBA00023136"/>
    </source>
</evidence>
<dbReference type="EMBL" id="PYJX01000078">
    <property type="protein sequence ID" value="TGC70523.1"/>
    <property type="molecule type" value="Genomic_DNA"/>
</dbReference>
<evidence type="ECO:0000256" key="9">
    <source>
        <dbReference type="RuleBase" id="RU364070"/>
    </source>
</evidence>
<accession>A0A5R1YLF3</accession>
<dbReference type="Gene3D" id="3.30.70.1320">
    <property type="entry name" value="Multidrug efflux transporter AcrB pore domain like"/>
    <property type="match status" value="1"/>
</dbReference>
<keyword evidence="8 9" id="KW-0472">Membrane</keyword>
<feature type="transmembrane region" description="Helical" evidence="9">
    <location>
        <begin position="396"/>
        <end position="416"/>
    </location>
</feature>
<comment type="subcellular location">
    <subcellularLocation>
        <location evidence="1 9">Cell inner membrane</location>
        <topology evidence="1 9">Multi-pass membrane protein</topology>
    </subcellularLocation>
</comment>
<dbReference type="GO" id="GO:0005886">
    <property type="term" value="C:plasma membrane"/>
    <property type="evidence" value="ECO:0007669"/>
    <property type="project" value="UniProtKB-SubCell"/>
</dbReference>
<protein>
    <recommendedName>
        <fullName evidence="9">Efflux pump membrane transporter</fullName>
    </recommendedName>
</protein>
<dbReference type="SUPFAM" id="SSF82693">
    <property type="entry name" value="Multidrug efflux transporter AcrB pore domain, PN1, PN2, PC1 and PC2 subdomains"/>
    <property type="match status" value="4"/>
</dbReference>
<keyword evidence="3 9" id="KW-0813">Transport</keyword>
<feature type="transmembrane region" description="Helical" evidence="9">
    <location>
        <begin position="898"/>
        <end position="918"/>
    </location>
</feature>
<evidence type="ECO:0000256" key="2">
    <source>
        <dbReference type="ARBA" id="ARBA00010942"/>
    </source>
</evidence>
<dbReference type="GO" id="GO:0042910">
    <property type="term" value="F:xenobiotic transmembrane transporter activity"/>
    <property type="evidence" value="ECO:0007669"/>
    <property type="project" value="TreeGrafter"/>
</dbReference>
<dbReference type="InterPro" id="IPR027463">
    <property type="entry name" value="AcrB_DN_DC_subdom"/>
</dbReference>
<feature type="transmembrane region" description="Helical" evidence="9">
    <location>
        <begin position="924"/>
        <end position="945"/>
    </location>
</feature>
<dbReference type="AlphaFoldDB" id="A0A5R1YLF3"/>
<comment type="caution">
    <text evidence="10">The sequence shown here is derived from an EMBL/GenBank/DDBJ whole genome shotgun (WGS) entry which is preliminary data.</text>
</comment>
<proteinExistence type="inferred from homology"/>
<dbReference type="NCBIfam" id="TIGR00915">
    <property type="entry name" value="2A0602"/>
    <property type="match status" value="1"/>
</dbReference>
<dbReference type="PANTHER" id="PTHR32063">
    <property type="match status" value="1"/>
</dbReference>
<dbReference type="Gene3D" id="3.30.70.1440">
    <property type="entry name" value="Multidrug efflux transporter AcrB pore domain"/>
    <property type="match status" value="1"/>
</dbReference>
<dbReference type="SUPFAM" id="SSF82866">
    <property type="entry name" value="Multidrug efflux transporter AcrB transmembrane domain"/>
    <property type="match status" value="2"/>
</dbReference>
<dbReference type="FunFam" id="3.30.70.1430:FF:000001">
    <property type="entry name" value="Efflux pump membrane transporter"/>
    <property type="match status" value="1"/>
</dbReference>
<dbReference type="InterPro" id="IPR001036">
    <property type="entry name" value="Acrflvin-R"/>
</dbReference>
<dbReference type="Gene3D" id="3.30.70.1430">
    <property type="entry name" value="Multidrug efflux transporter AcrB pore domain"/>
    <property type="match status" value="2"/>
</dbReference>
<keyword evidence="7 9" id="KW-1133">Transmembrane helix</keyword>
<dbReference type="FunFam" id="3.30.2090.10:FF:000001">
    <property type="entry name" value="Efflux pump membrane transporter"/>
    <property type="match status" value="1"/>
</dbReference>
<evidence type="ECO:0000256" key="1">
    <source>
        <dbReference type="ARBA" id="ARBA00004429"/>
    </source>
</evidence>
<keyword evidence="4" id="KW-1003">Cell membrane</keyword>
<dbReference type="FunFam" id="3.30.2090.10:FF:000002">
    <property type="entry name" value="Efflux pump membrane transporter"/>
    <property type="match status" value="1"/>
</dbReference>
<organism evidence="10 11">
    <name type="scientific">Salmonella infantis</name>
    <dbReference type="NCBI Taxonomy" id="595"/>
    <lineage>
        <taxon>Bacteria</taxon>
        <taxon>Pseudomonadati</taxon>
        <taxon>Pseudomonadota</taxon>
        <taxon>Gammaproteobacteria</taxon>
        <taxon>Enterobacterales</taxon>
        <taxon>Enterobacteriaceae</taxon>
        <taxon>Salmonella</taxon>
    </lineage>
</organism>
<dbReference type="GO" id="GO:0015562">
    <property type="term" value="F:efflux transmembrane transporter activity"/>
    <property type="evidence" value="ECO:0007669"/>
    <property type="project" value="InterPro"/>
</dbReference>
<dbReference type="PANTHER" id="PTHR32063:SF72">
    <property type="entry name" value="MULTIDRUG EXPORT PROTEIN ACRF"/>
    <property type="match status" value="1"/>
</dbReference>
<dbReference type="RefSeq" id="WP_135493997.1">
    <property type="nucleotide sequence ID" value="NZ_PYJX01000078.1"/>
</dbReference>
<feature type="transmembrane region" description="Helical" evidence="9">
    <location>
        <begin position="470"/>
        <end position="497"/>
    </location>
</feature>
<dbReference type="Gene3D" id="3.30.2090.10">
    <property type="entry name" value="Multidrug efflux transporter AcrB TolC docking domain, DN and DC subdomains"/>
    <property type="match status" value="2"/>
</dbReference>
<evidence type="ECO:0000313" key="11">
    <source>
        <dbReference type="Proteomes" id="UP000297769"/>
    </source>
</evidence>
<evidence type="ECO:0000256" key="7">
    <source>
        <dbReference type="ARBA" id="ARBA00022989"/>
    </source>
</evidence>
<dbReference type="FunFam" id="3.30.70.1430:FF:000002">
    <property type="entry name" value="Efflux pump membrane transporter"/>
    <property type="match status" value="1"/>
</dbReference>
<evidence type="ECO:0000256" key="6">
    <source>
        <dbReference type="ARBA" id="ARBA00022692"/>
    </source>
</evidence>
<dbReference type="PRINTS" id="PR00702">
    <property type="entry name" value="ACRIFLAVINRP"/>
</dbReference>
<sequence length="1037" mass="112494">MANFFIRRPIFAWVLAIILMMAGALAIMQLPVAQYPTIAPPAVSISATYPGADAQTVQDTVTQVIEQNMNGIDNLMYMSSTSDSAGSVTITLTFQSGTDPDIAQVQVQNKLQLATPLLPQEVQQQGISVEKSSSSFLMVAGFVSDNPNTTQDDISDYVASNIKDSISRLNGVGDVQLFGAQYAMRIWLDANLLNKYQLTPVDVINQLKVQNDQIAAGQLGGTPALPGQQLHASIIAQTRLKDPEEFGKVTLRVNTDGSVVHLKDVARIELGGENYNVVARINGKPASGLGIKLATGANALDTATAIKAKLAELQPFFPQGMKVVYPYDTTPFVKISIHEVVKTLFEAIILVFLVMYLFLQNIRATLIPTIAVPVVLLGTFAVLAAFGYSINTLTMFGMVLAIGLLVDDAIVVVENVERVMMEDNLSPREATEKSMSQIQGALVGIAMVLSAVFIPMAFFGGSTGAIYRQFSITIVSAMALSVLVALILTPALCATLLKPVSAEHHEKKSGFFGWFNTKFDHSVNHYTNSVSGIVRNTGRYLIIYLLIVVGMAVLFLRLPTSFLPEEDQGVFLTMIQLPSGATQERTQKVLDQVTHYYLNNEKANVESVFTVNGFSFSGQGQNSGMAFVSLKPWEERNGEENSVEAVIARATRAFSQIRDGLVFPFNMPAIVELGTATGFDFELIDQGGLGHDALTKARNQLLGMVAKHPDLLVRVRPNGLEDTPQFKLDVDQEKAQALGVSLSDINETISAALGGYYVNDFIDRGRVKKVYVQADAQFRMLPGDINNLYVRSANGEMVPFSTFSSARWIYGSPRLERYNGMPSMELLGEAAPGRSTGEAMSLMENLASQLPNGIGYDWTGMSYQERLSGNQAPALYAISLIVVFLCLAALYESWSIPFSVMLVVPLGVVGALLAASLRGLNNDVYFQVGLLTTIGLSAKNAILIVEFAKDLMEKEGRGLIEATLEASRMRLRPILMTSLAFILGVMPLVISRGAGSGAQNAVGTGVMGGMLTATLLAIFFVPVFFVVVKRRFNRHHD</sequence>
<dbReference type="FunFam" id="1.20.1640.10:FF:000001">
    <property type="entry name" value="Efflux pump membrane transporter"/>
    <property type="match status" value="1"/>
</dbReference>
<evidence type="ECO:0000256" key="5">
    <source>
        <dbReference type="ARBA" id="ARBA00022519"/>
    </source>
</evidence>
<keyword evidence="6 9" id="KW-0812">Transmembrane</keyword>
<dbReference type="InterPro" id="IPR004764">
    <property type="entry name" value="MdtF-like"/>
</dbReference>
<dbReference type="Proteomes" id="UP000297769">
    <property type="component" value="Unassembled WGS sequence"/>
</dbReference>
<feature type="transmembrane region" description="Helical" evidence="9">
    <location>
        <begin position="340"/>
        <end position="359"/>
    </location>
</feature>
<feature type="transmembrane region" description="Helical" evidence="9">
    <location>
        <begin position="974"/>
        <end position="994"/>
    </location>
</feature>
<dbReference type="SUPFAM" id="SSF82714">
    <property type="entry name" value="Multidrug efflux transporter AcrB TolC docking domain, DN and DC subdomains"/>
    <property type="match status" value="2"/>
</dbReference>
<evidence type="ECO:0000313" key="10">
    <source>
        <dbReference type="EMBL" id="TGC70523.1"/>
    </source>
</evidence>
<evidence type="ECO:0000256" key="4">
    <source>
        <dbReference type="ARBA" id="ARBA00022475"/>
    </source>
</evidence>
<feature type="transmembrane region" description="Helical" evidence="9">
    <location>
        <begin position="1006"/>
        <end position="1028"/>
    </location>
</feature>
<feature type="transmembrane region" description="Helical" evidence="9">
    <location>
        <begin position="541"/>
        <end position="558"/>
    </location>
</feature>
<keyword evidence="5 9" id="KW-0997">Cell inner membrane</keyword>